<evidence type="ECO:0000313" key="3">
    <source>
        <dbReference type="EMBL" id="KAG5457947.1"/>
    </source>
</evidence>
<protein>
    <submittedName>
        <fullName evidence="3">Ras-related protein rab-18-like protein</fullName>
    </submittedName>
</protein>
<accession>A0A8H7ZR85</accession>
<keyword evidence="4" id="KW-1185">Reference proteome</keyword>
<dbReference type="SUPFAM" id="SSF52540">
    <property type="entry name" value="P-loop containing nucleoside triphosphate hydrolases"/>
    <property type="match status" value="1"/>
</dbReference>
<dbReference type="SMART" id="SM00175">
    <property type="entry name" value="RAB"/>
    <property type="match status" value="1"/>
</dbReference>
<proteinExistence type="predicted"/>
<dbReference type="GO" id="GO:0005525">
    <property type="term" value="F:GTP binding"/>
    <property type="evidence" value="ECO:0007669"/>
    <property type="project" value="UniProtKB-KW"/>
</dbReference>
<feature type="non-terminal residue" evidence="3">
    <location>
        <position position="1"/>
    </location>
</feature>
<dbReference type="InterPro" id="IPR001806">
    <property type="entry name" value="Small_GTPase"/>
</dbReference>
<dbReference type="AlphaFoldDB" id="A0A8H7ZR85"/>
<dbReference type="PROSITE" id="PS51421">
    <property type="entry name" value="RAS"/>
    <property type="match status" value="1"/>
</dbReference>
<dbReference type="Proteomes" id="UP000673691">
    <property type="component" value="Unassembled WGS sequence"/>
</dbReference>
<gene>
    <name evidence="3" type="ORF">BJ554DRAFT_1929</name>
</gene>
<organism evidence="3 4">
    <name type="scientific">Olpidium bornovanus</name>
    <dbReference type="NCBI Taxonomy" id="278681"/>
    <lineage>
        <taxon>Eukaryota</taxon>
        <taxon>Fungi</taxon>
        <taxon>Fungi incertae sedis</taxon>
        <taxon>Olpidiomycota</taxon>
        <taxon>Olpidiomycotina</taxon>
        <taxon>Olpidiomycetes</taxon>
        <taxon>Olpidiales</taxon>
        <taxon>Olpidiaceae</taxon>
        <taxon>Olpidium</taxon>
    </lineage>
</organism>
<evidence type="ECO:0000256" key="2">
    <source>
        <dbReference type="ARBA" id="ARBA00023134"/>
    </source>
</evidence>
<dbReference type="InterPro" id="IPR027417">
    <property type="entry name" value="P-loop_NTPase"/>
</dbReference>
<dbReference type="OrthoDB" id="9989112at2759"/>
<keyword evidence="1" id="KW-0547">Nucleotide-binding</keyword>
<dbReference type="Pfam" id="PF00071">
    <property type="entry name" value="Ras"/>
    <property type="match status" value="2"/>
</dbReference>
<dbReference type="GO" id="GO:0003924">
    <property type="term" value="F:GTPase activity"/>
    <property type="evidence" value="ECO:0007669"/>
    <property type="project" value="InterPro"/>
</dbReference>
<dbReference type="PRINTS" id="PR00449">
    <property type="entry name" value="RASTRNSFRMNG"/>
</dbReference>
<dbReference type="Gene3D" id="3.40.50.300">
    <property type="entry name" value="P-loop containing nucleotide triphosphate hydrolases"/>
    <property type="match status" value="1"/>
</dbReference>
<dbReference type="SMART" id="SM00173">
    <property type="entry name" value="RAS"/>
    <property type="match status" value="1"/>
</dbReference>
<dbReference type="InterPro" id="IPR050227">
    <property type="entry name" value="Rab"/>
</dbReference>
<evidence type="ECO:0000313" key="4">
    <source>
        <dbReference type="Proteomes" id="UP000673691"/>
    </source>
</evidence>
<evidence type="ECO:0000256" key="1">
    <source>
        <dbReference type="ARBA" id="ARBA00022741"/>
    </source>
</evidence>
<dbReference type="PANTHER" id="PTHR47977">
    <property type="entry name" value="RAS-RELATED PROTEIN RAB"/>
    <property type="match status" value="1"/>
</dbReference>
<comment type="caution">
    <text evidence="3">The sequence shown here is derived from an EMBL/GenBank/DDBJ whole genome shotgun (WGS) entry which is preliminary data.</text>
</comment>
<keyword evidence="2" id="KW-0342">GTP-binding</keyword>
<dbReference type="PROSITE" id="PS51419">
    <property type="entry name" value="RAB"/>
    <property type="match status" value="1"/>
</dbReference>
<dbReference type="SMART" id="SM00174">
    <property type="entry name" value="RHO"/>
    <property type="match status" value="1"/>
</dbReference>
<name>A0A8H7ZR85_9FUNG</name>
<sequence>RLRRKSSLLLRFTEDQFDSEVNATIGVDFKVKNMEIDGVTYKLTIWVCAQKTIMLSTSAAFASPPASFFFAPPESGKFNGKSRRHYPVCELRSFSTARTQNFLGWMRIYRAYLSKDTAGQERFRTLTSSYYRGAQGTFTHLEQWFNELTTYASSRDVVIMVVGNKIDQESDRQVSRQEGVDFARKLQTLFIESSAKTRVGVKQTFEELVQKIADTPSIWKRQPVPSGARSVNFATEAAPATGGACAC</sequence>
<dbReference type="EMBL" id="JAEFCI010009223">
    <property type="protein sequence ID" value="KAG5457947.1"/>
    <property type="molecule type" value="Genomic_DNA"/>
</dbReference>
<reference evidence="3 4" key="1">
    <citation type="journal article" name="Sci. Rep.">
        <title>Genome-scale phylogenetic analyses confirm Olpidium as the closest living zoosporic fungus to the non-flagellated, terrestrial fungi.</title>
        <authorList>
            <person name="Chang Y."/>
            <person name="Rochon D."/>
            <person name="Sekimoto S."/>
            <person name="Wang Y."/>
            <person name="Chovatia M."/>
            <person name="Sandor L."/>
            <person name="Salamov A."/>
            <person name="Grigoriev I.V."/>
            <person name="Stajich J.E."/>
            <person name="Spatafora J.W."/>
        </authorList>
    </citation>
    <scope>NUCLEOTIDE SEQUENCE [LARGE SCALE GENOMIC DNA]</scope>
    <source>
        <strain evidence="3">S191</strain>
    </source>
</reference>